<sequence>MSFELPTLRVALAGFTQEQQDRLAVMLPAVSAMGLAWEFGKVGEADAFWINGARTQLLADGTLRIASGIPAGRSIQINLDEVDRPVAFATPLPRSFEPAFTFDAARQDSVAKVVERMEQLLKPLVAQFCLASQILEQEGALRARNYHVTGAMGELVAVVNFQGEVGVLPTATPLDFDGSMWKVQPVEAGNVPDHFTRTTLSQLMWQYVLRSKRDVLPRRYRTEMLYFRRAPRVPQRMVSDSHLLVLRELAAEPGRFTDLQQRTGLLAPHLARDLAALYLVGAVTSNPRRATRAATASSSTDSTQGTSAMPSGLGSEASRQLLRPAPGAQDLTAPAPMSLE</sequence>
<reference evidence="2" key="1">
    <citation type="submission" date="2020-02" db="EMBL/GenBank/DDBJ databases">
        <authorList>
            <person name="Meier V. D."/>
        </authorList>
    </citation>
    <scope>NUCLEOTIDE SEQUENCE</scope>
    <source>
        <strain evidence="2">AVDCRST_MAG51</strain>
    </source>
</reference>
<evidence type="ECO:0000256" key="1">
    <source>
        <dbReference type="SAM" id="MobiDB-lite"/>
    </source>
</evidence>
<feature type="compositionally biased region" description="Low complexity" evidence="1">
    <location>
        <begin position="292"/>
        <end position="308"/>
    </location>
</feature>
<name>A0A6J4PTC1_9BURK</name>
<proteinExistence type="predicted"/>
<dbReference type="EMBL" id="CADCUX010000468">
    <property type="protein sequence ID" value="CAA9423951.1"/>
    <property type="molecule type" value="Genomic_DNA"/>
</dbReference>
<accession>A0A6J4PTC1</accession>
<evidence type="ECO:0000313" key="2">
    <source>
        <dbReference type="EMBL" id="CAA9423951.1"/>
    </source>
</evidence>
<feature type="region of interest" description="Disordered" evidence="1">
    <location>
        <begin position="288"/>
        <end position="340"/>
    </location>
</feature>
<dbReference type="AlphaFoldDB" id="A0A6J4PTC1"/>
<protein>
    <submittedName>
        <fullName evidence="2">Uncharacterized protein</fullName>
    </submittedName>
</protein>
<gene>
    <name evidence="2" type="ORF">AVDCRST_MAG51-2238</name>
</gene>
<organism evidence="2">
    <name type="scientific">uncultured Ramlibacter sp</name>
    <dbReference type="NCBI Taxonomy" id="260755"/>
    <lineage>
        <taxon>Bacteria</taxon>
        <taxon>Pseudomonadati</taxon>
        <taxon>Pseudomonadota</taxon>
        <taxon>Betaproteobacteria</taxon>
        <taxon>Burkholderiales</taxon>
        <taxon>Comamonadaceae</taxon>
        <taxon>Ramlibacter</taxon>
        <taxon>environmental samples</taxon>
    </lineage>
</organism>